<sequence length="608" mass="66331">MEEPRPVVDIIRKLLASPKSDEDENSLLLLTELINAIEQCPPAQFPITAIEALLPYLVPLRMGYSAIVAEQSPADVFPTKVAGAAVTTLASIMRKYSATSLWPEILRRLVSCWPSICMGLCIYSRALLRKGPPAAVPEIDSPAYTFTSIVTLLLMYADIDALAALIRERREVTDLVIMLWVLEAGNAQLSAQFEKTLPNIYPPTAAGLLGIYLFTPGGPEPCLSPFLSALEGSPRRHAEIAYAGLEHLRRSTHALSQYSPAFSVSIIQHIHTNLLNLTCLHSTPLHFILLSQNSVGVMTETLLALASWPFDAASADAIAGCITQICEYLHKYIASDGLASLNHSLELGLLVGLLKVHPWLDVKPAAFDAFVPLLSAHLPRYLIYISVLRQVHKSLNVFEQLVVKGISSKVQAVWLPFLSYVRIQITLARGAELDSEPCNNLQCSQPSCFRCSGCLEAVYCSHACQTAAWTTHGDLCTARRSARLNGIPPDLAEEDVQFALRGAQRDFEQNKANIFARWTAAGTLPIRAGIDYSVFPHQGRTDTPSVIGDQVASDAMIYAVFPQGTAGTEYYMCDLGLTREAGATDDETIAAVVQMVGAQPVPAFFRIN</sequence>
<accession>A0AAD7D9L5</accession>
<organism evidence="6 7">
    <name type="scientific">Mycena rosella</name>
    <name type="common">Pink bonnet</name>
    <name type="synonym">Agaricus rosellus</name>
    <dbReference type="NCBI Taxonomy" id="1033263"/>
    <lineage>
        <taxon>Eukaryota</taxon>
        <taxon>Fungi</taxon>
        <taxon>Dikarya</taxon>
        <taxon>Basidiomycota</taxon>
        <taxon>Agaricomycotina</taxon>
        <taxon>Agaricomycetes</taxon>
        <taxon>Agaricomycetidae</taxon>
        <taxon>Agaricales</taxon>
        <taxon>Marasmiineae</taxon>
        <taxon>Mycenaceae</taxon>
        <taxon>Mycena</taxon>
    </lineage>
</organism>
<evidence type="ECO:0000256" key="3">
    <source>
        <dbReference type="ARBA" id="ARBA00022833"/>
    </source>
</evidence>
<dbReference type="Proteomes" id="UP001221757">
    <property type="component" value="Unassembled WGS sequence"/>
</dbReference>
<dbReference type="Pfam" id="PF01753">
    <property type="entry name" value="zf-MYND"/>
    <property type="match status" value="1"/>
</dbReference>
<evidence type="ECO:0000256" key="2">
    <source>
        <dbReference type="ARBA" id="ARBA00022771"/>
    </source>
</evidence>
<evidence type="ECO:0000259" key="5">
    <source>
        <dbReference type="PROSITE" id="PS50865"/>
    </source>
</evidence>
<reference evidence="6" key="1">
    <citation type="submission" date="2023-03" db="EMBL/GenBank/DDBJ databases">
        <title>Massive genome expansion in bonnet fungi (Mycena s.s.) driven by repeated elements and novel gene families across ecological guilds.</title>
        <authorList>
            <consortium name="Lawrence Berkeley National Laboratory"/>
            <person name="Harder C.B."/>
            <person name="Miyauchi S."/>
            <person name="Viragh M."/>
            <person name="Kuo A."/>
            <person name="Thoen E."/>
            <person name="Andreopoulos B."/>
            <person name="Lu D."/>
            <person name="Skrede I."/>
            <person name="Drula E."/>
            <person name="Henrissat B."/>
            <person name="Morin E."/>
            <person name="Kohler A."/>
            <person name="Barry K."/>
            <person name="LaButti K."/>
            <person name="Morin E."/>
            <person name="Salamov A."/>
            <person name="Lipzen A."/>
            <person name="Mereny Z."/>
            <person name="Hegedus B."/>
            <person name="Baldrian P."/>
            <person name="Stursova M."/>
            <person name="Weitz H."/>
            <person name="Taylor A."/>
            <person name="Grigoriev I.V."/>
            <person name="Nagy L.G."/>
            <person name="Martin F."/>
            <person name="Kauserud H."/>
        </authorList>
    </citation>
    <scope>NUCLEOTIDE SEQUENCE</scope>
    <source>
        <strain evidence="6">CBHHK067</strain>
    </source>
</reference>
<dbReference type="PROSITE" id="PS50865">
    <property type="entry name" value="ZF_MYND_2"/>
    <property type="match status" value="1"/>
</dbReference>
<keyword evidence="7" id="KW-1185">Reference proteome</keyword>
<name>A0AAD7D9L5_MYCRO</name>
<dbReference type="PROSITE" id="PS01360">
    <property type="entry name" value="ZF_MYND_1"/>
    <property type="match status" value="1"/>
</dbReference>
<feature type="domain" description="MYND-type" evidence="5">
    <location>
        <begin position="438"/>
        <end position="476"/>
    </location>
</feature>
<dbReference type="AlphaFoldDB" id="A0AAD7D9L5"/>
<dbReference type="InterPro" id="IPR002893">
    <property type="entry name" value="Znf_MYND"/>
</dbReference>
<comment type="caution">
    <text evidence="6">The sequence shown here is derived from an EMBL/GenBank/DDBJ whole genome shotgun (WGS) entry which is preliminary data.</text>
</comment>
<dbReference type="EMBL" id="JARKIE010000106">
    <property type="protein sequence ID" value="KAJ7683647.1"/>
    <property type="molecule type" value="Genomic_DNA"/>
</dbReference>
<dbReference type="SUPFAM" id="SSF144232">
    <property type="entry name" value="HIT/MYND zinc finger-like"/>
    <property type="match status" value="1"/>
</dbReference>
<proteinExistence type="predicted"/>
<dbReference type="Gene3D" id="6.10.140.2220">
    <property type="match status" value="1"/>
</dbReference>
<evidence type="ECO:0000313" key="6">
    <source>
        <dbReference type="EMBL" id="KAJ7683647.1"/>
    </source>
</evidence>
<evidence type="ECO:0000313" key="7">
    <source>
        <dbReference type="Proteomes" id="UP001221757"/>
    </source>
</evidence>
<gene>
    <name evidence="6" type="ORF">B0H17DRAFT_29070</name>
</gene>
<evidence type="ECO:0000256" key="1">
    <source>
        <dbReference type="ARBA" id="ARBA00022723"/>
    </source>
</evidence>
<keyword evidence="3" id="KW-0862">Zinc</keyword>
<protein>
    <recommendedName>
        <fullName evidence="5">MYND-type domain-containing protein</fullName>
    </recommendedName>
</protein>
<keyword evidence="1" id="KW-0479">Metal-binding</keyword>
<dbReference type="GO" id="GO:0008270">
    <property type="term" value="F:zinc ion binding"/>
    <property type="evidence" value="ECO:0007669"/>
    <property type="project" value="UniProtKB-KW"/>
</dbReference>
<evidence type="ECO:0000256" key="4">
    <source>
        <dbReference type="PROSITE-ProRule" id="PRU00134"/>
    </source>
</evidence>
<keyword evidence="2 4" id="KW-0863">Zinc-finger</keyword>